<keyword evidence="8" id="KW-1278">Translocase</keyword>
<keyword evidence="12" id="KW-1185">Reference proteome</keyword>
<evidence type="ECO:0000256" key="3">
    <source>
        <dbReference type="ARBA" id="ARBA00022448"/>
    </source>
</evidence>
<organism evidence="11 12">
    <name type="scientific">Devosia nitrariae</name>
    <dbReference type="NCBI Taxonomy" id="2071872"/>
    <lineage>
        <taxon>Bacteria</taxon>
        <taxon>Pseudomonadati</taxon>
        <taxon>Pseudomonadota</taxon>
        <taxon>Alphaproteobacteria</taxon>
        <taxon>Hyphomicrobiales</taxon>
        <taxon>Devosiaceae</taxon>
        <taxon>Devosia</taxon>
    </lineage>
</organism>
<dbReference type="InterPro" id="IPR017871">
    <property type="entry name" value="ABC_transporter-like_CS"/>
</dbReference>
<evidence type="ECO:0000256" key="7">
    <source>
        <dbReference type="ARBA" id="ARBA00022840"/>
    </source>
</evidence>
<evidence type="ECO:0000256" key="2">
    <source>
        <dbReference type="ARBA" id="ARBA00005417"/>
    </source>
</evidence>
<dbReference type="Proteomes" id="UP001156691">
    <property type="component" value="Unassembled WGS sequence"/>
</dbReference>
<dbReference type="PROSITE" id="PS50893">
    <property type="entry name" value="ABC_TRANSPORTER_2"/>
    <property type="match status" value="1"/>
</dbReference>
<evidence type="ECO:0000256" key="5">
    <source>
        <dbReference type="ARBA" id="ARBA00022519"/>
    </source>
</evidence>
<reference evidence="12" key="1">
    <citation type="journal article" date="2019" name="Int. J. Syst. Evol. Microbiol.">
        <title>The Global Catalogue of Microorganisms (GCM) 10K type strain sequencing project: providing services to taxonomists for standard genome sequencing and annotation.</title>
        <authorList>
            <consortium name="The Broad Institute Genomics Platform"/>
            <consortium name="The Broad Institute Genome Sequencing Center for Infectious Disease"/>
            <person name="Wu L."/>
            <person name="Ma J."/>
        </authorList>
    </citation>
    <scope>NUCLEOTIDE SEQUENCE [LARGE SCALE GENOMIC DNA]</scope>
    <source>
        <strain evidence="12">NBRC 112416</strain>
    </source>
</reference>
<dbReference type="InterPro" id="IPR027417">
    <property type="entry name" value="P-loop_NTPase"/>
</dbReference>
<evidence type="ECO:0000256" key="6">
    <source>
        <dbReference type="ARBA" id="ARBA00022741"/>
    </source>
</evidence>
<dbReference type="SUPFAM" id="SSF52540">
    <property type="entry name" value="P-loop containing nucleoside triphosphate hydrolases"/>
    <property type="match status" value="1"/>
</dbReference>
<feature type="domain" description="ABC transporter" evidence="10">
    <location>
        <begin position="6"/>
        <end position="263"/>
    </location>
</feature>
<comment type="similarity">
    <text evidence="2">Belongs to the ABC transporter superfamily.</text>
</comment>
<name>A0ABQ5W692_9HYPH</name>
<evidence type="ECO:0000256" key="9">
    <source>
        <dbReference type="ARBA" id="ARBA00023136"/>
    </source>
</evidence>
<dbReference type="NCBIfam" id="TIGR01727">
    <property type="entry name" value="oligo_HPY"/>
    <property type="match status" value="1"/>
</dbReference>
<keyword evidence="4" id="KW-1003">Cell membrane</keyword>
<dbReference type="EMBL" id="BSNS01000011">
    <property type="protein sequence ID" value="GLQ55171.1"/>
    <property type="molecule type" value="Genomic_DNA"/>
</dbReference>
<evidence type="ECO:0000256" key="4">
    <source>
        <dbReference type="ARBA" id="ARBA00022475"/>
    </source>
</evidence>
<evidence type="ECO:0000313" key="11">
    <source>
        <dbReference type="EMBL" id="GLQ55171.1"/>
    </source>
</evidence>
<dbReference type="Gene3D" id="3.40.50.300">
    <property type="entry name" value="P-loop containing nucleotide triphosphate hydrolases"/>
    <property type="match status" value="1"/>
</dbReference>
<sequence>MTQPLLEISGLKTHFGVGGTTIRAVDGVDLVVNPGETVCLVGESGCGKSMMARSILRIVPPPGQVTAGQINLHRQSGKVVDLAALDPKGAEIRSIRGREVAMIFQEPMTALGPVQTIGSQITDAIQLHLKVSRKEARNQAIEVLTRVGMPRPEQRLEAYPFQLSGGMRQRAMIALALSCQPRLLIADEPTTALDVTTQAVILDLIRDLQAEMGMAVLFITHDLGVVAEIADSVAVMYLGRVVERAAVDDIFHNARHPYTRGLLRSIPRLGIRVGEELDTIEGMVPNPFNRPSGCSFHPRCVEMIPGRCDRVDPSRTRLPDGTEVRCLLHEPHRQETAPAGALQ</sequence>
<dbReference type="PANTHER" id="PTHR43297:SF14">
    <property type="entry name" value="ATPASE AAA-TYPE CORE DOMAIN-CONTAINING PROTEIN"/>
    <property type="match status" value="1"/>
</dbReference>
<dbReference type="CDD" id="cd03257">
    <property type="entry name" value="ABC_NikE_OppD_transporters"/>
    <property type="match status" value="1"/>
</dbReference>
<dbReference type="PROSITE" id="PS00211">
    <property type="entry name" value="ABC_TRANSPORTER_1"/>
    <property type="match status" value="1"/>
</dbReference>
<keyword evidence="6" id="KW-0547">Nucleotide-binding</keyword>
<dbReference type="Pfam" id="PF00005">
    <property type="entry name" value="ABC_tran"/>
    <property type="match status" value="1"/>
</dbReference>
<protein>
    <submittedName>
        <fullName evidence="11">Dipeptide/oligopeptide/nickel ABC transporter ATP-binding protein</fullName>
    </submittedName>
</protein>
<dbReference type="InterPro" id="IPR003439">
    <property type="entry name" value="ABC_transporter-like_ATP-bd"/>
</dbReference>
<evidence type="ECO:0000256" key="1">
    <source>
        <dbReference type="ARBA" id="ARBA00004417"/>
    </source>
</evidence>
<comment type="caution">
    <text evidence="11">The sequence shown here is derived from an EMBL/GenBank/DDBJ whole genome shotgun (WGS) entry which is preliminary data.</text>
</comment>
<keyword evidence="5" id="KW-0997">Cell inner membrane</keyword>
<dbReference type="InterPro" id="IPR013563">
    <property type="entry name" value="Oligopep_ABC_C"/>
</dbReference>
<dbReference type="Pfam" id="PF08352">
    <property type="entry name" value="oligo_HPY"/>
    <property type="match status" value="1"/>
</dbReference>
<keyword evidence="9" id="KW-0472">Membrane</keyword>
<dbReference type="PANTHER" id="PTHR43297">
    <property type="entry name" value="OLIGOPEPTIDE TRANSPORT ATP-BINDING PROTEIN APPD"/>
    <property type="match status" value="1"/>
</dbReference>
<keyword evidence="3" id="KW-0813">Transport</keyword>
<dbReference type="InterPro" id="IPR003593">
    <property type="entry name" value="AAA+_ATPase"/>
</dbReference>
<evidence type="ECO:0000313" key="12">
    <source>
        <dbReference type="Proteomes" id="UP001156691"/>
    </source>
</evidence>
<dbReference type="InterPro" id="IPR050388">
    <property type="entry name" value="ABC_Ni/Peptide_Import"/>
</dbReference>
<comment type="subcellular location">
    <subcellularLocation>
        <location evidence="1">Cell inner membrane</location>
        <topology evidence="1">Peripheral membrane protein</topology>
    </subcellularLocation>
</comment>
<evidence type="ECO:0000256" key="8">
    <source>
        <dbReference type="ARBA" id="ARBA00022967"/>
    </source>
</evidence>
<evidence type="ECO:0000259" key="10">
    <source>
        <dbReference type="PROSITE" id="PS50893"/>
    </source>
</evidence>
<proteinExistence type="inferred from homology"/>
<gene>
    <name evidence="11" type="ORF">GCM10010862_24300</name>
</gene>
<keyword evidence="7 11" id="KW-0067">ATP-binding</keyword>
<dbReference type="SMART" id="SM00382">
    <property type="entry name" value="AAA"/>
    <property type="match status" value="1"/>
</dbReference>
<dbReference type="RefSeq" id="WP_284340597.1">
    <property type="nucleotide sequence ID" value="NZ_BSNS01000011.1"/>
</dbReference>
<dbReference type="GO" id="GO:0005524">
    <property type="term" value="F:ATP binding"/>
    <property type="evidence" value="ECO:0007669"/>
    <property type="project" value="UniProtKB-KW"/>
</dbReference>
<accession>A0ABQ5W692</accession>